<comment type="caution">
    <text evidence="4">The sequence shown here is derived from an EMBL/GenBank/DDBJ whole genome shotgun (WGS) entry which is preliminary data.</text>
</comment>
<keyword evidence="3" id="KW-0472">Membrane</keyword>
<keyword evidence="5" id="KW-1185">Reference proteome</keyword>
<evidence type="ECO:0000313" key="4">
    <source>
        <dbReference type="EMBL" id="TLU67284.1"/>
    </source>
</evidence>
<dbReference type="PANTHER" id="PTHR30093">
    <property type="entry name" value="GENERAL SECRETION PATHWAY PROTEIN G"/>
    <property type="match status" value="1"/>
</dbReference>
<dbReference type="Gene3D" id="3.30.700.10">
    <property type="entry name" value="Glycoprotein, Type 4 Pilin"/>
    <property type="match status" value="1"/>
</dbReference>
<dbReference type="SUPFAM" id="SSF54523">
    <property type="entry name" value="Pili subunits"/>
    <property type="match status" value="1"/>
</dbReference>
<dbReference type="AlphaFoldDB" id="A0A5R9IP17"/>
<accession>A0A5R9IP17</accession>
<dbReference type="GO" id="GO:0007155">
    <property type="term" value="P:cell adhesion"/>
    <property type="evidence" value="ECO:0007669"/>
    <property type="project" value="InterPro"/>
</dbReference>
<gene>
    <name evidence="4" type="ORF">FE810_03090</name>
</gene>
<evidence type="ECO:0000256" key="2">
    <source>
        <dbReference type="ARBA" id="ARBA00022481"/>
    </source>
</evidence>
<sequence length="159" mass="17359">MKRVNGFTLIELMIVVAIIGILASVSLPAYQTYTIKAHMAEPMTYAGNIKQSITEYYAHNLAFPKDNQEAGLPQADKLMTNKIESVTVENGAFHIKIGNAAPQVLRGQYLTFRPVVVDGSPTSPISWLCGYDQAYKGLTAIGENKTDVSQEFLSGDCRG</sequence>
<evidence type="ECO:0000256" key="3">
    <source>
        <dbReference type="SAM" id="Phobius"/>
    </source>
</evidence>
<keyword evidence="2" id="KW-0488">Methylation</keyword>
<dbReference type="InterPro" id="IPR001082">
    <property type="entry name" value="Pilin"/>
</dbReference>
<protein>
    <submittedName>
        <fullName evidence="4">Pilin</fullName>
    </submittedName>
</protein>
<keyword evidence="3" id="KW-1133">Transmembrane helix</keyword>
<dbReference type="Proteomes" id="UP000307790">
    <property type="component" value="Unassembled WGS sequence"/>
</dbReference>
<dbReference type="NCBIfam" id="TIGR02532">
    <property type="entry name" value="IV_pilin_GFxxxE"/>
    <property type="match status" value="1"/>
</dbReference>
<dbReference type="OrthoDB" id="5918848at2"/>
<feature type="transmembrane region" description="Helical" evidence="3">
    <location>
        <begin position="12"/>
        <end position="30"/>
    </location>
</feature>
<comment type="similarity">
    <text evidence="1">Belongs to the N-Me-Phe pilin family.</text>
</comment>
<dbReference type="InterPro" id="IPR012902">
    <property type="entry name" value="N_methyl_site"/>
</dbReference>
<evidence type="ECO:0000256" key="1">
    <source>
        <dbReference type="ARBA" id="ARBA00005233"/>
    </source>
</evidence>
<keyword evidence="3" id="KW-0812">Transmembrane</keyword>
<organism evidence="4 5">
    <name type="scientific">Thalassotalea litorea</name>
    <dbReference type="NCBI Taxonomy" id="2020715"/>
    <lineage>
        <taxon>Bacteria</taxon>
        <taxon>Pseudomonadati</taxon>
        <taxon>Pseudomonadota</taxon>
        <taxon>Gammaproteobacteria</taxon>
        <taxon>Alteromonadales</taxon>
        <taxon>Colwelliaceae</taxon>
        <taxon>Thalassotalea</taxon>
    </lineage>
</organism>
<dbReference type="EMBL" id="VCBC01000003">
    <property type="protein sequence ID" value="TLU67284.1"/>
    <property type="molecule type" value="Genomic_DNA"/>
</dbReference>
<name>A0A5R9IP17_9GAMM</name>
<proteinExistence type="inferred from homology"/>
<evidence type="ECO:0000313" key="5">
    <source>
        <dbReference type="Proteomes" id="UP000307790"/>
    </source>
</evidence>
<dbReference type="InterPro" id="IPR045584">
    <property type="entry name" value="Pilin-like"/>
</dbReference>
<dbReference type="Pfam" id="PF07963">
    <property type="entry name" value="N_methyl"/>
    <property type="match status" value="1"/>
</dbReference>
<dbReference type="RefSeq" id="WP_138318566.1">
    <property type="nucleotide sequence ID" value="NZ_VCBC01000003.1"/>
</dbReference>
<dbReference type="PANTHER" id="PTHR30093:SF34">
    <property type="entry name" value="PREPILIN PEPTIDASE-DEPENDENT PROTEIN D"/>
    <property type="match status" value="1"/>
</dbReference>
<reference evidence="4 5" key="1">
    <citation type="submission" date="2019-05" db="EMBL/GenBank/DDBJ databases">
        <title>Genome sequences of Thalassotalea litorea 1K03283.</title>
        <authorList>
            <person name="Zhang D."/>
        </authorList>
    </citation>
    <scope>NUCLEOTIDE SEQUENCE [LARGE SCALE GENOMIC DNA]</scope>
    <source>
        <strain evidence="4 5">MCCC 1K03283</strain>
    </source>
</reference>
<dbReference type="Pfam" id="PF00114">
    <property type="entry name" value="Pilin"/>
    <property type="match status" value="1"/>
</dbReference>
<dbReference type="GO" id="GO:0009289">
    <property type="term" value="C:pilus"/>
    <property type="evidence" value="ECO:0007669"/>
    <property type="project" value="InterPro"/>
</dbReference>